<keyword evidence="4" id="KW-1185">Reference proteome</keyword>
<accession>A0A4R3LT11</accession>
<reference evidence="3 4" key="1">
    <citation type="submission" date="2019-03" db="EMBL/GenBank/DDBJ databases">
        <title>Genomic Encyclopedia of Type Strains, Phase IV (KMG-IV): sequencing the most valuable type-strain genomes for metagenomic binning, comparative biology and taxonomic classification.</title>
        <authorList>
            <person name="Goeker M."/>
        </authorList>
    </citation>
    <scope>NUCLEOTIDE SEQUENCE [LARGE SCALE GENOMIC DNA]</scope>
    <source>
        <strain evidence="3 4">DSM 24591</strain>
    </source>
</reference>
<dbReference type="Gene3D" id="3.40.50.1820">
    <property type="entry name" value="alpha/beta hydrolase"/>
    <property type="match status" value="1"/>
</dbReference>
<feature type="transmembrane region" description="Helical" evidence="1">
    <location>
        <begin position="12"/>
        <end position="29"/>
    </location>
</feature>
<dbReference type="GO" id="GO:0046464">
    <property type="term" value="P:acylglycerol catabolic process"/>
    <property type="evidence" value="ECO:0007669"/>
    <property type="project" value="TreeGrafter"/>
</dbReference>
<sequence>MFYRRQGRGEALILLHGFASSSLFWTALMERFGEQFDVIAPDWPGFGATPEAAPYTSLADYAGGVIDLADKLGLERFHVIGHSMSGFVVQTLLCDHAHRLNRAVLYGAGLGVNRARRFETIAETLLRLETEGVDATIRRIVSSWFADPIRDAKAHRLCMEAGRGMSLPAAAAAIRATEHADFEGRLGQVQTRTLIISGEAERSHPPVSAMELQKALANAHLCILPFCGHAAHLEQPEWFEMIVREFLLPHRG</sequence>
<dbReference type="Proteomes" id="UP000295525">
    <property type="component" value="Unassembled WGS sequence"/>
</dbReference>
<evidence type="ECO:0000256" key="1">
    <source>
        <dbReference type="SAM" id="Phobius"/>
    </source>
</evidence>
<dbReference type="GO" id="GO:0047372">
    <property type="term" value="F:monoacylglycerol lipase activity"/>
    <property type="evidence" value="ECO:0007669"/>
    <property type="project" value="TreeGrafter"/>
</dbReference>
<keyword evidence="1" id="KW-0812">Transmembrane</keyword>
<protein>
    <submittedName>
        <fullName evidence="3">Pimeloyl-ACP methyl ester carboxylesterase</fullName>
    </submittedName>
</protein>
<dbReference type="SUPFAM" id="SSF53474">
    <property type="entry name" value="alpha/beta-Hydrolases"/>
    <property type="match status" value="1"/>
</dbReference>
<comment type="caution">
    <text evidence="3">The sequence shown here is derived from an EMBL/GenBank/DDBJ whole genome shotgun (WGS) entry which is preliminary data.</text>
</comment>
<evidence type="ECO:0000259" key="2">
    <source>
        <dbReference type="Pfam" id="PF12697"/>
    </source>
</evidence>
<dbReference type="PANTHER" id="PTHR43798:SF33">
    <property type="entry name" value="HYDROLASE, PUTATIVE (AFU_ORTHOLOGUE AFUA_2G14860)-RELATED"/>
    <property type="match status" value="1"/>
</dbReference>
<evidence type="ECO:0000313" key="4">
    <source>
        <dbReference type="Proteomes" id="UP000295525"/>
    </source>
</evidence>
<organism evidence="3 4">
    <name type="scientific">Paralcaligenes ureilyticus</name>
    <dbReference type="NCBI Taxonomy" id="627131"/>
    <lineage>
        <taxon>Bacteria</taxon>
        <taxon>Pseudomonadati</taxon>
        <taxon>Pseudomonadota</taxon>
        <taxon>Betaproteobacteria</taxon>
        <taxon>Burkholderiales</taxon>
        <taxon>Alcaligenaceae</taxon>
        <taxon>Paralcaligenes</taxon>
    </lineage>
</organism>
<dbReference type="InterPro" id="IPR050266">
    <property type="entry name" value="AB_hydrolase_sf"/>
</dbReference>
<keyword evidence="1" id="KW-1133">Transmembrane helix</keyword>
<proteinExistence type="predicted"/>
<dbReference type="EMBL" id="SMAJ01000022">
    <property type="protein sequence ID" value="TCT01755.1"/>
    <property type="molecule type" value="Genomic_DNA"/>
</dbReference>
<keyword evidence="1" id="KW-0472">Membrane</keyword>
<dbReference type="AlphaFoldDB" id="A0A4R3LT11"/>
<name>A0A4R3LT11_9BURK</name>
<dbReference type="RefSeq" id="WP_132585634.1">
    <property type="nucleotide sequence ID" value="NZ_SMAJ01000022.1"/>
</dbReference>
<dbReference type="PRINTS" id="PR00111">
    <property type="entry name" value="ABHYDROLASE"/>
</dbReference>
<evidence type="ECO:0000313" key="3">
    <source>
        <dbReference type="EMBL" id="TCT01755.1"/>
    </source>
</evidence>
<gene>
    <name evidence="3" type="ORF">EDC26_12214</name>
</gene>
<dbReference type="InterPro" id="IPR029058">
    <property type="entry name" value="AB_hydrolase_fold"/>
</dbReference>
<dbReference type="GO" id="GO:0016020">
    <property type="term" value="C:membrane"/>
    <property type="evidence" value="ECO:0007669"/>
    <property type="project" value="TreeGrafter"/>
</dbReference>
<dbReference type="Pfam" id="PF12697">
    <property type="entry name" value="Abhydrolase_6"/>
    <property type="match status" value="1"/>
</dbReference>
<dbReference type="PANTHER" id="PTHR43798">
    <property type="entry name" value="MONOACYLGLYCEROL LIPASE"/>
    <property type="match status" value="1"/>
</dbReference>
<dbReference type="InterPro" id="IPR000073">
    <property type="entry name" value="AB_hydrolase_1"/>
</dbReference>
<dbReference type="OrthoDB" id="9780765at2"/>
<feature type="domain" description="AB hydrolase-1" evidence="2">
    <location>
        <begin position="12"/>
        <end position="239"/>
    </location>
</feature>